<dbReference type="Proteomes" id="UP000015102">
    <property type="component" value="Unassembled WGS sequence"/>
</dbReference>
<dbReference type="HOGENOM" id="CLU_2834084_0_0_1"/>
<reference evidence="1" key="2">
    <citation type="submission" date="2015-06" db="UniProtKB">
        <authorList>
            <consortium name="EnsemblMetazoa"/>
        </authorList>
    </citation>
    <scope>IDENTIFICATION</scope>
</reference>
<proteinExistence type="predicted"/>
<protein>
    <submittedName>
        <fullName evidence="1">Uncharacterized protein</fullName>
    </submittedName>
</protein>
<dbReference type="EnsemblMetazoa" id="MESCA005304-RA">
    <property type="protein sequence ID" value="MESCA005304-PA"/>
    <property type="gene ID" value="MESCA005304"/>
</dbReference>
<dbReference type="EMBL" id="CAQQ02186321">
    <property type="status" value="NOT_ANNOTATED_CDS"/>
    <property type="molecule type" value="Genomic_DNA"/>
</dbReference>
<organism evidence="1 2">
    <name type="scientific">Megaselia scalaris</name>
    <name type="common">Humpbacked fly</name>
    <name type="synonym">Phora scalaris</name>
    <dbReference type="NCBI Taxonomy" id="36166"/>
    <lineage>
        <taxon>Eukaryota</taxon>
        <taxon>Metazoa</taxon>
        <taxon>Ecdysozoa</taxon>
        <taxon>Arthropoda</taxon>
        <taxon>Hexapoda</taxon>
        <taxon>Insecta</taxon>
        <taxon>Pterygota</taxon>
        <taxon>Neoptera</taxon>
        <taxon>Endopterygota</taxon>
        <taxon>Diptera</taxon>
        <taxon>Brachycera</taxon>
        <taxon>Muscomorpha</taxon>
        <taxon>Platypezoidea</taxon>
        <taxon>Phoridae</taxon>
        <taxon>Megaseliini</taxon>
        <taxon>Megaselia</taxon>
    </lineage>
</organism>
<dbReference type="AlphaFoldDB" id="T1GNZ1"/>
<sequence>MNITFEGHKFLVIVVTVCLVQTVGRKLVLSDLSKLLERRWFHCMTQLPNFYSATYDSSAINVGDYG</sequence>
<keyword evidence="2" id="KW-1185">Reference proteome</keyword>
<reference evidence="2" key="1">
    <citation type="submission" date="2013-02" db="EMBL/GenBank/DDBJ databases">
        <authorList>
            <person name="Hughes D."/>
        </authorList>
    </citation>
    <scope>NUCLEOTIDE SEQUENCE</scope>
    <source>
        <strain>Durham</strain>
        <strain evidence="2">NC isolate 2 -- Noor lab</strain>
    </source>
</reference>
<name>T1GNZ1_MEGSC</name>
<accession>T1GNZ1</accession>
<evidence type="ECO:0000313" key="2">
    <source>
        <dbReference type="Proteomes" id="UP000015102"/>
    </source>
</evidence>
<dbReference type="EMBL" id="CAQQ02186320">
    <property type="status" value="NOT_ANNOTATED_CDS"/>
    <property type="molecule type" value="Genomic_DNA"/>
</dbReference>
<evidence type="ECO:0000313" key="1">
    <source>
        <dbReference type="EnsemblMetazoa" id="MESCA005304-PA"/>
    </source>
</evidence>